<dbReference type="PROSITE" id="PS50082">
    <property type="entry name" value="WD_REPEATS_2"/>
    <property type="match status" value="13"/>
</dbReference>
<feature type="repeat" description="WD" evidence="3">
    <location>
        <begin position="972"/>
        <end position="1013"/>
    </location>
</feature>
<feature type="repeat" description="WD" evidence="3">
    <location>
        <begin position="1321"/>
        <end position="1356"/>
    </location>
</feature>
<dbReference type="SMART" id="SM00320">
    <property type="entry name" value="WD40"/>
    <property type="match status" value="14"/>
</dbReference>
<feature type="repeat" description="WD" evidence="3">
    <location>
        <begin position="1235"/>
        <end position="1276"/>
    </location>
</feature>
<dbReference type="PROSITE" id="PS00678">
    <property type="entry name" value="WD_REPEATS_1"/>
    <property type="match status" value="10"/>
</dbReference>
<dbReference type="InterPro" id="IPR019775">
    <property type="entry name" value="WD40_repeat_CS"/>
</dbReference>
<dbReference type="InterPro" id="IPR001680">
    <property type="entry name" value="WD40_rpt"/>
</dbReference>
<feature type="repeat" description="WD" evidence="3">
    <location>
        <begin position="929"/>
        <end position="970"/>
    </location>
</feature>
<name>A0A8H3DIA0_9AGAM</name>
<feature type="repeat" description="WD" evidence="3">
    <location>
        <begin position="1192"/>
        <end position="1233"/>
    </location>
</feature>
<comment type="caution">
    <text evidence="5">The sequence shown here is derived from an EMBL/GenBank/DDBJ whole genome shotgun (WGS) entry which is preliminary data.</text>
</comment>
<dbReference type="Gene3D" id="2.130.10.10">
    <property type="entry name" value="YVTN repeat-like/Quinoprotein amine dehydrogenase"/>
    <property type="match status" value="6"/>
</dbReference>
<gene>
    <name evidence="5" type="ORF">RDB_LOCUS167356</name>
</gene>
<protein>
    <recommendedName>
        <fullName evidence="4">Nephrocystin 3-like N-terminal domain-containing protein</fullName>
    </recommendedName>
</protein>
<dbReference type="InterPro" id="IPR015943">
    <property type="entry name" value="WD40/YVTN_repeat-like_dom_sf"/>
</dbReference>
<sequence length="1438" mass="158621">MSLKTRLLRQRIPHSSTSPARVTSLKPAENGTPTWKELNNLCIFLFSTSRHDLEPIFTSLVRCIEMWKNTTNGIAEYDATMHHTMKGFVFGLWTNMETTFAGLKYHLSQNVCPATTPSCRYISNSITRELEITRRSLDTTQLRGTTGEYERSIVINFYRNINDHLNLLLLNVNSAKWGADEATMNLVNSLPYAGFARYSFRDQALVPLFITSTRPKIHDQIKDWIQDLNQKIAIVYWINGMAGTGKSTIAYQLCEYLDNNFSLAASFFCSQPLPECRNAELIIPSIAYQLALFSYPYRHALAHIIKEDPSAYLHQRGLDKQFDVLITKPLRKAQKAFPARPLVVIDALDECEDKEVAGELVRVLLAQPPDLPVKFVLSSRPEPNIRDQFTEHSHSQGKWLGITLHEDLLYVNQDILDYLQVNLGQTGLSGSQIAGLAQRAEGWFAYAAAMVQYIIGYGHNSQISSLRARSILQASVLDQINTINFQEIDMLYADILRAVFADLSVTQADIMRQVLNTVICAPGSISAQMMANLLKMDTQRIHAALSPFSSVLFIEGTAQSITPLHKSFSEYLFDPTRSKEYHCNATVHHSFLARRCFDYIRDSRPLFNVCKLESSYLLDVQVVDLDKRVTESITPQVLYACQHWGFHMCASSDTNNLLTRLEEFLANHLLLWLEILNLNKNINKAVAIISSAEKWVIQNLDPSETMHLVKAASRFVAAIAKKSINQSTPHIYVSALPSLALSDPVRRHYDLAFLPMTKRQTGGQVYSTAFSPDGTKLALGTGNDVQILDALNGRLLAQPFKGHTWSVMSVVFSPDGAMIASGSRDKTIRLWDSQSGKVVLRPLIGHTGHVRVVLFSSDGTIIISGSNDSTIRVWDVQSGRPKFEPLIGHTDYVKSIAISSNNSRIVSGSKDGTIRVWDLHSGHPLLGPLKGHTDYITSVSLSPNDLRIISASADRTIRIWDSETGQPLLSPVAGHDDWVLSATSTVNGAYVISSSSDCSIRLWDATTGKLLKKLPKIHESHIFSLACSPDGSRFVSGSGDESICLWNTNPYAIGIKSSITNAGQGHTQAIHCICVCPNGIYLASGSSDMNIYIWNLHEKRVAVGPLEGHAGRVNSVCFTPEGNSLLSGSSDGTIRLWDAQTGIAILHPLEERAAEICSLACSKSGGMIASGSSTGTVSVWSLSTGERLLGPLKGHRGSVQSVNFSPDSTRVVTGSVDRTICVREVQSGHIVLGPLTSYTAGIRSVVFSPDGLSIVSGSDDRAIRFWDAQTGKPARPPLIGHTNRVLSIQFSPDGNQIVSGSEDQTIRIWNVHTGSLVLEPLRGHTGSVSSVAFLPNGTQVVSASSDMAIRVWDIQSCPPSAPTSNHSKWDMDTEGWIVDTHDRSKRLTWLDPNLRASILAPRNTVLLSREGHVELDFSDAKIGESWTELHQPFETRGK</sequence>
<keyword evidence="2" id="KW-0677">Repeat</keyword>
<evidence type="ECO:0000313" key="5">
    <source>
        <dbReference type="EMBL" id="CAE6522382.1"/>
    </source>
</evidence>
<dbReference type="CDD" id="cd00200">
    <property type="entry name" value="WD40"/>
    <property type="match status" value="2"/>
</dbReference>
<dbReference type="Pfam" id="PF00400">
    <property type="entry name" value="WD40"/>
    <property type="match status" value="13"/>
</dbReference>
<feature type="repeat" description="WD" evidence="3">
    <location>
        <begin position="1015"/>
        <end position="1047"/>
    </location>
</feature>
<dbReference type="EMBL" id="CAJMWT010007073">
    <property type="protein sequence ID" value="CAE6522382.1"/>
    <property type="molecule type" value="Genomic_DNA"/>
</dbReference>
<evidence type="ECO:0000256" key="3">
    <source>
        <dbReference type="PROSITE-ProRule" id="PRU00221"/>
    </source>
</evidence>
<feature type="repeat" description="WD" evidence="3">
    <location>
        <begin position="1106"/>
        <end position="1147"/>
    </location>
</feature>
<dbReference type="Gene3D" id="3.40.50.300">
    <property type="entry name" value="P-loop containing nucleotide triphosphate hydrolases"/>
    <property type="match status" value="1"/>
</dbReference>
<dbReference type="SUPFAM" id="SSF52540">
    <property type="entry name" value="P-loop containing nucleoside triphosphate hydrolases"/>
    <property type="match status" value="1"/>
</dbReference>
<evidence type="ECO:0000256" key="1">
    <source>
        <dbReference type="ARBA" id="ARBA00022574"/>
    </source>
</evidence>
<dbReference type="InterPro" id="IPR027417">
    <property type="entry name" value="P-loop_NTPase"/>
</dbReference>
<accession>A0A8H3DIA0</accession>
<dbReference type="Pfam" id="PF24883">
    <property type="entry name" value="NPHP3_N"/>
    <property type="match status" value="1"/>
</dbReference>
<feature type="repeat" description="WD" evidence="3">
    <location>
        <begin position="1278"/>
        <end position="1319"/>
    </location>
</feature>
<dbReference type="PANTHER" id="PTHR19848">
    <property type="entry name" value="WD40 REPEAT PROTEIN"/>
    <property type="match status" value="1"/>
</dbReference>
<organism evidence="5 6">
    <name type="scientific">Rhizoctonia solani</name>
    <dbReference type="NCBI Taxonomy" id="456999"/>
    <lineage>
        <taxon>Eukaryota</taxon>
        <taxon>Fungi</taxon>
        <taxon>Dikarya</taxon>
        <taxon>Basidiomycota</taxon>
        <taxon>Agaricomycotina</taxon>
        <taxon>Agaricomycetes</taxon>
        <taxon>Cantharellales</taxon>
        <taxon>Ceratobasidiaceae</taxon>
        <taxon>Rhizoctonia</taxon>
    </lineage>
</organism>
<dbReference type="PRINTS" id="PR00320">
    <property type="entry name" value="GPROTEINBRPT"/>
</dbReference>
<keyword evidence="1 3" id="KW-0853">WD repeat</keyword>
<reference evidence="5" key="1">
    <citation type="submission" date="2021-01" db="EMBL/GenBank/DDBJ databases">
        <authorList>
            <person name="Kaushik A."/>
        </authorList>
    </citation>
    <scope>NUCLEOTIDE SEQUENCE</scope>
    <source>
        <strain evidence="5">AG2-2IIIB</strain>
    </source>
</reference>
<evidence type="ECO:0000256" key="2">
    <source>
        <dbReference type="ARBA" id="ARBA00022737"/>
    </source>
</evidence>
<dbReference type="PROSITE" id="PS50294">
    <property type="entry name" value="WD_REPEATS_REGION"/>
    <property type="match status" value="12"/>
</dbReference>
<feature type="repeat" description="WD" evidence="3">
    <location>
        <begin position="800"/>
        <end position="841"/>
    </location>
</feature>
<dbReference type="Proteomes" id="UP000663843">
    <property type="component" value="Unassembled WGS sequence"/>
</dbReference>
<dbReference type="InterPro" id="IPR020472">
    <property type="entry name" value="WD40_PAC1"/>
</dbReference>
<evidence type="ECO:0000313" key="6">
    <source>
        <dbReference type="Proteomes" id="UP000663843"/>
    </source>
</evidence>
<proteinExistence type="predicted"/>
<evidence type="ECO:0000259" key="4">
    <source>
        <dbReference type="Pfam" id="PF24883"/>
    </source>
</evidence>
<dbReference type="SUPFAM" id="SSF50978">
    <property type="entry name" value="WD40 repeat-like"/>
    <property type="match status" value="2"/>
</dbReference>
<feature type="repeat" description="WD" evidence="3">
    <location>
        <begin position="843"/>
        <end position="884"/>
    </location>
</feature>
<feature type="repeat" description="WD" evidence="3">
    <location>
        <begin position="1063"/>
        <end position="1096"/>
    </location>
</feature>
<dbReference type="PANTHER" id="PTHR19848:SF8">
    <property type="entry name" value="F-BOX AND WD REPEAT DOMAIN CONTAINING 7"/>
    <property type="match status" value="1"/>
</dbReference>
<dbReference type="InterPro" id="IPR036322">
    <property type="entry name" value="WD40_repeat_dom_sf"/>
</dbReference>
<feature type="domain" description="Nephrocystin 3-like N-terminal" evidence="4">
    <location>
        <begin position="218"/>
        <end position="380"/>
    </location>
</feature>
<dbReference type="InterPro" id="IPR056884">
    <property type="entry name" value="NPHP3-like_N"/>
</dbReference>
<feature type="repeat" description="WD" evidence="3">
    <location>
        <begin position="886"/>
        <end position="927"/>
    </location>
</feature>
<feature type="repeat" description="WD" evidence="3">
    <location>
        <begin position="1149"/>
        <end position="1190"/>
    </location>
</feature>